<protein>
    <submittedName>
        <fullName evidence="2">Uncharacterized protein</fullName>
    </submittedName>
</protein>
<dbReference type="Proteomes" id="UP000636709">
    <property type="component" value="Unassembled WGS sequence"/>
</dbReference>
<evidence type="ECO:0000256" key="1">
    <source>
        <dbReference type="SAM" id="MobiDB-lite"/>
    </source>
</evidence>
<gene>
    <name evidence="2" type="ORF">HU200_035023</name>
</gene>
<evidence type="ECO:0000313" key="2">
    <source>
        <dbReference type="EMBL" id="KAF8698765.1"/>
    </source>
</evidence>
<accession>A0A835EPZ1</accession>
<dbReference type="EMBL" id="JACEFO010001862">
    <property type="protein sequence ID" value="KAF8698765.1"/>
    <property type="molecule type" value="Genomic_DNA"/>
</dbReference>
<sequence length="234" mass="25056">MRSRWQHGSSSGELDVFGATSYFAAAAGLPDRCPGGDPAAGRLIQANKAMTHGGTRMEDMAFCGDPHRVPPDHEQLGSYGGEELHAQLGVAAKCSSSGKTSKLAALLSFMVSPSPRASFRKTSPPTASNNKQLAGGDEPATIKASSSSRELQEGCGGVHEVDLGVAMGDRRLQGVRVVRVGGDQQRWVVRCSAWDEEELHESSDYPKDRDDGDHGDWESDSSSDLFDLDLECLY</sequence>
<name>A0A835EPZ1_9POAL</name>
<feature type="region of interest" description="Disordered" evidence="1">
    <location>
        <begin position="114"/>
        <end position="141"/>
    </location>
</feature>
<reference evidence="2" key="1">
    <citation type="submission" date="2020-07" db="EMBL/GenBank/DDBJ databases">
        <title>Genome sequence and genetic diversity analysis of an under-domesticated orphan crop, white fonio (Digitaria exilis).</title>
        <authorList>
            <person name="Bennetzen J.L."/>
            <person name="Chen S."/>
            <person name="Ma X."/>
            <person name="Wang X."/>
            <person name="Yssel A.E.J."/>
            <person name="Chaluvadi S.R."/>
            <person name="Johnson M."/>
            <person name="Gangashetty P."/>
            <person name="Hamidou F."/>
            <person name="Sanogo M.D."/>
            <person name="Zwaenepoel A."/>
            <person name="Wallace J."/>
            <person name="Van De Peer Y."/>
            <person name="Van Deynze A."/>
        </authorList>
    </citation>
    <scope>NUCLEOTIDE SEQUENCE</scope>
    <source>
        <tissue evidence="2">Leaves</tissue>
    </source>
</reference>
<feature type="compositionally biased region" description="Basic and acidic residues" evidence="1">
    <location>
        <begin position="200"/>
        <end position="217"/>
    </location>
</feature>
<dbReference type="OrthoDB" id="679735at2759"/>
<comment type="caution">
    <text evidence="2">The sequence shown here is derived from an EMBL/GenBank/DDBJ whole genome shotgun (WGS) entry which is preliminary data.</text>
</comment>
<dbReference type="AlphaFoldDB" id="A0A835EPZ1"/>
<feature type="region of interest" description="Disordered" evidence="1">
    <location>
        <begin position="196"/>
        <end position="223"/>
    </location>
</feature>
<evidence type="ECO:0000313" key="3">
    <source>
        <dbReference type="Proteomes" id="UP000636709"/>
    </source>
</evidence>
<feature type="compositionally biased region" description="Polar residues" evidence="1">
    <location>
        <begin position="120"/>
        <end position="132"/>
    </location>
</feature>
<keyword evidence="3" id="KW-1185">Reference proteome</keyword>
<proteinExistence type="predicted"/>
<organism evidence="2 3">
    <name type="scientific">Digitaria exilis</name>
    <dbReference type="NCBI Taxonomy" id="1010633"/>
    <lineage>
        <taxon>Eukaryota</taxon>
        <taxon>Viridiplantae</taxon>
        <taxon>Streptophyta</taxon>
        <taxon>Embryophyta</taxon>
        <taxon>Tracheophyta</taxon>
        <taxon>Spermatophyta</taxon>
        <taxon>Magnoliopsida</taxon>
        <taxon>Liliopsida</taxon>
        <taxon>Poales</taxon>
        <taxon>Poaceae</taxon>
        <taxon>PACMAD clade</taxon>
        <taxon>Panicoideae</taxon>
        <taxon>Panicodae</taxon>
        <taxon>Paniceae</taxon>
        <taxon>Anthephorinae</taxon>
        <taxon>Digitaria</taxon>
    </lineage>
</organism>